<accession>A0A6G1L251</accession>
<protein>
    <submittedName>
        <fullName evidence="2">Uncharacterized protein</fullName>
    </submittedName>
</protein>
<dbReference type="EMBL" id="ML995866">
    <property type="protein sequence ID" value="KAF2766770.1"/>
    <property type="molecule type" value="Genomic_DNA"/>
</dbReference>
<organism evidence="2 3">
    <name type="scientific">Teratosphaeria nubilosa</name>
    <dbReference type="NCBI Taxonomy" id="161662"/>
    <lineage>
        <taxon>Eukaryota</taxon>
        <taxon>Fungi</taxon>
        <taxon>Dikarya</taxon>
        <taxon>Ascomycota</taxon>
        <taxon>Pezizomycotina</taxon>
        <taxon>Dothideomycetes</taxon>
        <taxon>Dothideomycetidae</taxon>
        <taxon>Mycosphaerellales</taxon>
        <taxon>Teratosphaeriaceae</taxon>
        <taxon>Teratosphaeria</taxon>
    </lineage>
</organism>
<keyword evidence="3" id="KW-1185">Reference proteome</keyword>
<keyword evidence="1" id="KW-0732">Signal</keyword>
<name>A0A6G1L251_9PEZI</name>
<evidence type="ECO:0000256" key="1">
    <source>
        <dbReference type="SAM" id="SignalP"/>
    </source>
</evidence>
<dbReference type="Proteomes" id="UP000799436">
    <property type="component" value="Unassembled WGS sequence"/>
</dbReference>
<dbReference type="AlphaFoldDB" id="A0A6G1L251"/>
<gene>
    <name evidence="2" type="ORF">EJ03DRAFT_168033</name>
</gene>
<evidence type="ECO:0000313" key="3">
    <source>
        <dbReference type="Proteomes" id="UP000799436"/>
    </source>
</evidence>
<feature type="chain" id="PRO_5026082269" evidence="1">
    <location>
        <begin position="17"/>
        <end position="124"/>
    </location>
</feature>
<proteinExistence type="predicted"/>
<feature type="signal peptide" evidence="1">
    <location>
        <begin position="1"/>
        <end position="16"/>
    </location>
</feature>
<evidence type="ECO:0000313" key="2">
    <source>
        <dbReference type="EMBL" id="KAF2766770.1"/>
    </source>
</evidence>
<reference evidence="2" key="1">
    <citation type="journal article" date="2020" name="Stud. Mycol.">
        <title>101 Dothideomycetes genomes: a test case for predicting lifestyles and emergence of pathogens.</title>
        <authorList>
            <person name="Haridas S."/>
            <person name="Albert R."/>
            <person name="Binder M."/>
            <person name="Bloem J."/>
            <person name="Labutti K."/>
            <person name="Salamov A."/>
            <person name="Andreopoulos B."/>
            <person name="Baker S."/>
            <person name="Barry K."/>
            <person name="Bills G."/>
            <person name="Bluhm B."/>
            <person name="Cannon C."/>
            <person name="Castanera R."/>
            <person name="Culley D."/>
            <person name="Daum C."/>
            <person name="Ezra D."/>
            <person name="Gonzalez J."/>
            <person name="Henrissat B."/>
            <person name="Kuo A."/>
            <person name="Liang C."/>
            <person name="Lipzen A."/>
            <person name="Lutzoni F."/>
            <person name="Magnuson J."/>
            <person name="Mondo S."/>
            <person name="Nolan M."/>
            <person name="Ohm R."/>
            <person name="Pangilinan J."/>
            <person name="Park H.-J."/>
            <person name="Ramirez L."/>
            <person name="Alfaro M."/>
            <person name="Sun H."/>
            <person name="Tritt A."/>
            <person name="Yoshinaga Y."/>
            <person name="Zwiers L.-H."/>
            <person name="Turgeon B."/>
            <person name="Goodwin S."/>
            <person name="Spatafora J."/>
            <person name="Crous P."/>
            <person name="Grigoriev I."/>
        </authorList>
    </citation>
    <scope>NUCLEOTIDE SEQUENCE</scope>
    <source>
        <strain evidence="2">CBS 116005</strain>
    </source>
</reference>
<sequence>MSWCILHLHWHSGVLAASGLVLDERAQCHCTSIPIRSGSPACCSRKSSMLWKDSRFESNADEGLDRERIQDNLGWRESLMTRDKTGRSGVCHFEAITSITNQLPSLTEWMVCGTNDGLQKFTCY</sequence>